<evidence type="ECO:0000256" key="4">
    <source>
        <dbReference type="PIRSR" id="PIRSR606225-1"/>
    </source>
</evidence>
<dbReference type="CDD" id="cd02869">
    <property type="entry name" value="PseudoU_synth_RluA_like"/>
    <property type="match status" value="1"/>
</dbReference>
<dbReference type="HOGENOM" id="CLU_016902_4_4_7"/>
<dbReference type="InterPro" id="IPR020103">
    <property type="entry name" value="PsdUridine_synth_cat_dom_sf"/>
</dbReference>
<dbReference type="EMBL" id="FN555004">
    <property type="protein sequence ID" value="CBG39653.1"/>
    <property type="molecule type" value="Genomic_DNA"/>
</dbReference>
<dbReference type="Pfam" id="PF00849">
    <property type="entry name" value="PseudoU_synth_2"/>
    <property type="match status" value="1"/>
</dbReference>
<dbReference type="GO" id="GO:0000455">
    <property type="term" value="P:enzyme-directed rRNA pseudouridine synthesis"/>
    <property type="evidence" value="ECO:0007669"/>
    <property type="project" value="TreeGrafter"/>
</dbReference>
<evidence type="ECO:0000256" key="3">
    <source>
        <dbReference type="ARBA" id="ARBA00023235"/>
    </source>
</evidence>
<dbReference type="EC" id="5.4.99.-" evidence="6"/>
<dbReference type="AlphaFoldDB" id="D3UGN2"/>
<dbReference type="NCBIfam" id="TIGR00005">
    <property type="entry name" value="rluA_subfam"/>
    <property type="match status" value="1"/>
</dbReference>
<dbReference type="InterPro" id="IPR036986">
    <property type="entry name" value="S4_RNA-bd_sf"/>
</dbReference>
<dbReference type="InterPro" id="IPR006145">
    <property type="entry name" value="PsdUridine_synth_RsuA/RluA"/>
</dbReference>
<comment type="similarity">
    <text evidence="2 6">Belongs to the pseudouridine synthase RluA family.</text>
</comment>
<sequence>MQEQEIITTTPHKRIDTFLCSFLHLPKNQILQLIKNSLVLLNGSPCAKGGKELKIGDRINILAPTSRPKILESKTSLEIDTIYEDDHLLILNKPSDLVIHPAPSQKAETLLDWLKAKGYTLSTISGEERCGIVHRLDKDTTGAIAIAKNNLAHNSLANQLQTRTMGRYYLAIIDQPIKEALSIHCHMGRNPKNRLKMCKLDPLVFPQARESKSLFLPLFLSHNHSYQLVAIKLFTGRTHQIRVHLESISRHILGDGLYGYRGNFSKRIMLHAFLLYLIHPSTQKNMLFRAPVFQDMLEFLEKNFDKEQVYGFLQNPEILLTL</sequence>
<dbReference type="STRING" id="679897.HMU03910"/>
<dbReference type="GO" id="GO:0003723">
    <property type="term" value="F:RNA binding"/>
    <property type="evidence" value="ECO:0007669"/>
    <property type="project" value="UniProtKB-KW"/>
</dbReference>
<dbReference type="GO" id="GO:0016829">
    <property type="term" value="F:lyase activity"/>
    <property type="evidence" value="ECO:0007669"/>
    <property type="project" value="UniProtKB-KW"/>
</dbReference>
<reference evidence="8 9" key="1">
    <citation type="journal article" date="2010" name="BMC Genomics">
        <title>Comparative genomics and proteomics of Helicobacter mustelae, an ulcerogenic and carcinogenic gastric pathogen.</title>
        <authorList>
            <person name="O'Toole P.W."/>
            <person name="Snelling W.J."/>
            <person name="Canchaya C."/>
            <person name="Forde B.M."/>
            <person name="Hardie K.R."/>
            <person name="Josenhans C."/>
            <person name="Graham R.L.J."/>
            <person name="McMullan G."/>
            <person name="Parkhill J."/>
            <person name="Belda E."/>
            <person name="Bentley S.D."/>
        </authorList>
    </citation>
    <scope>NUCLEOTIDE SEQUENCE [LARGE SCALE GENOMIC DNA]</scope>
    <source>
        <strain evidence="9">ATCC 43772 / LMG 18044 / NCTC 12198 / 12198</strain>
    </source>
</reference>
<dbReference type="SUPFAM" id="SSF55120">
    <property type="entry name" value="Pseudouridine synthase"/>
    <property type="match status" value="1"/>
</dbReference>
<dbReference type="GO" id="GO:0120159">
    <property type="term" value="F:rRNA pseudouridine synthase activity"/>
    <property type="evidence" value="ECO:0007669"/>
    <property type="project" value="UniProtKB-ARBA"/>
</dbReference>
<comment type="catalytic activity">
    <reaction evidence="1 6">
        <text>a uridine in RNA = a pseudouridine in RNA</text>
        <dbReference type="Rhea" id="RHEA:48348"/>
        <dbReference type="Rhea" id="RHEA-COMP:12068"/>
        <dbReference type="Rhea" id="RHEA-COMP:12069"/>
        <dbReference type="ChEBI" id="CHEBI:65314"/>
        <dbReference type="ChEBI" id="CHEBI:65315"/>
    </reaction>
</comment>
<dbReference type="eggNOG" id="COG0564">
    <property type="taxonomic scope" value="Bacteria"/>
</dbReference>
<dbReference type="Pfam" id="PF01479">
    <property type="entry name" value="S4"/>
    <property type="match status" value="1"/>
</dbReference>
<comment type="function">
    <text evidence="6">Responsible for synthesis of pseudouridine from uracil.</text>
</comment>
<evidence type="ECO:0000256" key="1">
    <source>
        <dbReference type="ARBA" id="ARBA00000073"/>
    </source>
</evidence>
<dbReference type="Gene3D" id="3.30.2350.10">
    <property type="entry name" value="Pseudouridine synthase"/>
    <property type="match status" value="1"/>
</dbReference>
<accession>D3UGN2</accession>
<dbReference type="SUPFAM" id="SSF55174">
    <property type="entry name" value="Alpha-L RNA-binding motif"/>
    <property type="match status" value="1"/>
</dbReference>
<proteinExistence type="inferred from homology"/>
<dbReference type="RefSeq" id="WP_013022744.1">
    <property type="nucleotide sequence ID" value="NC_013949.1"/>
</dbReference>
<protein>
    <recommendedName>
        <fullName evidence="6">Pseudouridine synthase</fullName>
        <ecNumber evidence="6">5.4.99.-</ecNumber>
    </recommendedName>
</protein>
<dbReference type="PANTHER" id="PTHR21600">
    <property type="entry name" value="MITOCHONDRIAL RNA PSEUDOURIDINE SYNTHASE"/>
    <property type="match status" value="1"/>
</dbReference>
<dbReference type="Proteomes" id="UP000001522">
    <property type="component" value="Chromosome"/>
</dbReference>
<feature type="domain" description="RNA-binding S4" evidence="7">
    <location>
        <begin position="13"/>
        <end position="76"/>
    </location>
</feature>
<dbReference type="Gene3D" id="3.10.290.10">
    <property type="entry name" value="RNA-binding S4 domain"/>
    <property type="match status" value="1"/>
</dbReference>
<dbReference type="SMART" id="SM00363">
    <property type="entry name" value="S4"/>
    <property type="match status" value="1"/>
</dbReference>
<evidence type="ECO:0000313" key="8">
    <source>
        <dbReference type="EMBL" id="CBG39653.1"/>
    </source>
</evidence>
<dbReference type="PANTHER" id="PTHR21600:SF44">
    <property type="entry name" value="RIBOSOMAL LARGE SUBUNIT PSEUDOURIDINE SYNTHASE D"/>
    <property type="match status" value="1"/>
</dbReference>
<evidence type="ECO:0000313" key="9">
    <source>
        <dbReference type="Proteomes" id="UP000001522"/>
    </source>
</evidence>
<name>D3UGN2_HELM1</name>
<evidence type="ECO:0000256" key="5">
    <source>
        <dbReference type="PROSITE-ProRule" id="PRU00182"/>
    </source>
</evidence>
<dbReference type="PROSITE" id="PS50889">
    <property type="entry name" value="S4"/>
    <property type="match status" value="1"/>
</dbReference>
<dbReference type="InterPro" id="IPR050188">
    <property type="entry name" value="RluA_PseudoU_synthase"/>
</dbReference>
<keyword evidence="3 6" id="KW-0413">Isomerase</keyword>
<keyword evidence="9" id="KW-1185">Reference proteome</keyword>
<dbReference type="InterPro" id="IPR006225">
    <property type="entry name" value="PsdUridine_synth_RluC/D"/>
</dbReference>
<gene>
    <name evidence="8" type="ordered locus">HMU03910</name>
</gene>
<evidence type="ECO:0000256" key="6">
    <source>
        <dbReference type="RuleBase" id="RU362028"/>
    </source>
</evidence>
<dbReference type="KEGG" id="hms:HMU03910"/>
<organism evidence="8 9">
    <name type="scientific">Helicobacter mustelae (strain ATCC 43772 / CCUG 25715 / CIP 103759 / LMG 18044 / NCTC 12198 / R85-136P)</name>
    <name type="common">Campylobacter mustelae</name>
    <dbReference type="NCBI Taxonomy" id="679897"/>
    <lineage>
        <taxon>Bacteria</taxon>
        <taxon>Pseudomonadati</taxon>
        <taxon>Campylobacterota</taxon>
        <taxon>Epsilonproteobacteria</taxon>
        <taxon>Campylobacterales</taxon>
        <taxon>Helicobacteraceae</taxon>
        <taxon>Helicobacter</taxon>
    </lineage>
</organism>
<dbReference type="InterPro" id="IPR002942">
    <property type="entry name" value="S4_RNA-bd"/>
</dbReference>
<feature type="active site" evidence="4">
    <location>
        <position position="137"/>
    </location>
</feature>
<keyword evidence="5" id="KW-0694">RNA-binding</keyword>
<dbReference type="CDD" id="cd00165">
    <property type="entry name" value="S4"/>
    <property type="match status" value="1"/>
</dbReference>
<keyword evidence="8" id="KW-0456">Lyase</keyword>
<evidence type="ECO:0000256" key="2">
    <source>
        <dbReference type="ARBA" id="ARBA00010876"/>
    </source>
</evidence>
<evidence type="ECO:0000259" key="7">
    <source>
        <dbReference type="SMART" id="SM00363"/>
    </source>
</evidence>